<name>A0ABT9RLZ9_9ACTN</name>
<gene>
    <name evidence="3" type="ORF">J2S55_009662</name>
</gene>
<dbReference type="InterPro" id="IPR020287">
    <property type="entry name" value="Tail_sheath_C"/>
</dbReference>
<dbReference type="RefSeq" id="WP_306876183.1">
    <property type="nucleotide sequence ID" value="NZ_JAUSRB010000004.1"/>
</dbReference>
<dbReference type="Pfam" id="PF17482">
    <property type="entry name" value="Phage_sheath_1C"/>
    <property type="match status" value="1"/>
</dbReference>
<sequence length="514" mass="55258">MATYLTPGVYVEENLAPANRGDGSASRAIGAFVGLAPKGPTIPTRVRSWAQYVNLFGGFSGSNGSYLPYAVYTFFSNGGGSCFIVRTTRSDAVAAKADLMDSTTGTPLAGFQVTALAEGSWSNTTSVRILPTGATRGRFDLQVIDDGRVAERFGDMSSDPNDPRYVISIVNSPYAGSLLVKLTNKKITEAYVYDEVKDIIPAQSVTLTGGADGTGPYDYVENTKLLADVPGATFDLNLPAISDPNIINPIVDWASKNGRVFVVIDGPRAAEGATSAQVMQGYQALVEGPTSLLANSYAGVYGPWLMCSDPASSMFGAVRLLPPGGAVIGQMAKTDVFRHVAKAPAGIETVLANVLSAEARFTEPELDILGDAHINVIRMIPGYGHCIFGSRTLKRELPDKYVPVRRFLIYLRKSLSDQSRWAVFEPNGPDLWDRLRLSITHYLSMLRKAGMLQGKSDSEAFFVRCDGDNNPQSEINAGRVNVDIGVALRYPAEFVVIKIGQFDGGTDTNEEAIF</sequence>
<comment type="similarity">
    <text evidence="1">Belongs to the myoviridae tail sheath protein family.</text>
</comment>
<evidence type="ECO:0000313" key="4">
    <source>
        <dbReference type="Proteomes" id="UP001230426"/>
    </source>
</evidence>
<comment type="caution">
    <text evidence="3">The sequence shown here is derived from an EMBL/GenBank/DDBJ whole genome shotgun (WGS) entry which is preliminary data.</text>
</comment>
<protein>
    <submittedName>
        <fullName evidence="3">Phage tail sheath protein FI</fullName>
    </submittedName>
</protein>
<dbReference type="Gene3D" id="3.40.50.11780">
    <property type="match status" value="2"/>
</dbReference>
<dbReference type="EMBL" id="JAUSRB010000004">
    <property type="protein sequence ID" value="MDP9870324.1"/>
    <property type="molecule type" value="Genomic_DNA"/>
</dbReference>
<dbReference type="InterPro" id="IPR052042">
    <property type="entry name" value="Tail_sheath_structural"/>
</dbReference>
<evidence type="ECO:0000256" key="1">
    <source>
        <dbReference type="ARBA" id="ARBA00008005"/>
    </source>
</evidence>
<evidence type="ECO:0000313" key="3">
    <source>
        <dbReference type="EMBL" id="MDP9870324.1"/>
    </source>
</evidence>
<accession>A0ABT9RLZ9</accession>
<feature type="domain" description="Tail sheath protein C-terminal" evidence="2">
    <location>
        <begin position="400"/>
        <end position="498"/>
    </location>
</feature>
<dbReference type="Proteomes" id="UP001230426">
    <property type="component" value="Unassembled WGS sequence"/>
</dbReference>
<dbReference type="PANTHER" id="PTHR35861:SF1">
    <property type="entry name" value="PHAGE TAIL SHEATH PROTEIN"/>
    <property type="match status" value="1"/>
</dbReference>
<organism evidence="3 4">
    <name type="scientific">Streptosporangium brasiliense</name>
    <dbReference type="NCBI Taxonomy" id="47480"/>
    <lineage>
        <taxon>Bacteria</taxon>
        <taxon>Bacillati</taxon>
        <taxon>Actinomycetota</taxon>
        <taxon>Actinomycetes</taxon>
        <taxon>Streptosporangiales</taxon>
        <taxon>Streptosporangiaceae</taxon>
        <taxon>Streptosporangium</taxon>
    </lineage>
</organism>
<proteinExistence type="inferred from homology"/>
<evidence type="ECO:0000259" key="2">
    <source>
        <dbReference type="Pfam" id="PF17482"/>
    </source>
</evidence>
<keyword evidence="4" id="KW-1185">Reference proteome</keyword>
<dbReference type="PANTHER" id="PTHR35861">
    <property type="match status" value="1"/>
</dbReference>
<reference evidence="3 4" key="1">
    <citation type="submission" date="2023-07" db="EMBL/GenBank/DDBJ databases">
        <title>Sequencing the genomes of 1000 actinobacteria strains.</title>
        <authorList>
            <person name="Klenk H.-P."/>
        </authorList>
    </citation>
    <scope>NUCLEOTIDE SEQUENCE [LARGE SCALE GENOMIC DNA]</scope>
    <source>
        <strain evidence="3 4">DSM 44109</strain>
    </source>
</reference>